<dbReference type="GO" id="GO:0042393">
    <property type="term" value="F:histone binding"/>
    <property type="evidence" value="ECO:0007669"/>
    <property type="project" value="Ensembl"/>
</dbReference>
<dbReference type="GO" id="GO:1900182">
    <property type="term" value="P:positive regulation of protein localization to nucleus"/>
    <property type="evidence" value="ECO:0007669"/>
    <property type="project" value="Ensembl"/>
</dbReference>
<dbReference type="GO" id="GO:0005829">
    <property type="term" value="C:cytosol"/>
    <property type="evidence" value="ECO:0007669"/>
    <property type="project" value="Ensembl"/>
</dbReference>
<evidence type="ECO:0000256" key="6">
    <source>
        <dbReference type="ARBA" id="ARBA00022679"/>
    </source>
</evidence>
<evidence type="ECO:0000256" key="8">
    <source>
        <dbReference type="ARBA" id="ARBA00022737"/>
    </source>
</evidence>
<dbReference type="GO" id="GO:0004857">
    <property type="term" value="F:enzyme inhibitor activity"/>
    <property type="evidence" value="ECO:0007669"/>
    <property type="project" value="Ensembl"/>
</dbReference>
<dbReference type="FunFam" id="3.40.220.10:FF:000010">
    <property type="entry name" value="Poly [ADP-ribose] polymerase"/>
    <property type="match status" value="1"/>
</dbReference>
<keyword evidence="5" id="KW-0328">Glycosyltransferase</keyword>
<evidence type="ECO:0000256" key="11">
    <source>
        <dbReference type="ARBA" id="ARBA00023027"/>
    </source>
</evidence>
<dbReference type="PROSITE" id="PS51154">
    <property type="entry name" value="MACRO"/>
    <property type="match status" value="2"/>
</dbReference>
<comment type="similarity">
    <text evidence="13">Belongs to the ARTD/PARP family.</text>
</comment>
<dbReference type="GO" id="GO:0045893">
    <property type="term" value="P:positive regulation of DNA-templated transcription"/>
    <property type="evidence" value="ECO:0007669"/>
    <property type="project" value="Ensembl"/>
</dbReference>
<reference evidence="16" key="1">
    <citation type="submission" date="2025-08" db="UniProtKB">
        <authorList>
            <consortium name="Ensembl"/>
        </authorList>
    </citation>
    <scope>IDENTIFICATION</scope>
</reference>
<dbReference type="PROSITE" id="PS51059">
    <property type="entry name" value="PARP_CATALYTIC"/>
    <property type="match status" value="1"/>
</dbReference>
<evidence type="ECO:0000259" key="14">
    <source>
        <dbReference type="PROSITE" id="PS51059"/>
    </source>
</evidence>
<protein>
    <submittedName>
        <fullName evidence="16">Poly(ADP-ribose) polymerase family member 9</fullName>
    </submittedName>
</protein>
<dbReference type="GO" id="GO:0032991">
    <property type="term" value="C:protein-containing complex"/>
    <property type="evidence" value="ECO:0007669"/>
    <property type="project" value="Ensembl"/>
</dbReference>
<feature type="domain" description="Macro" evidence="15">
    <location>
        <begin position="306"/>
        <end position="488"/>
    </location>
</feature>
<dbReference type="SMART" id="SM00506">
    <property type="entry name" value="A1pp"/>
    <property type="match status" value="2"/>
</dbReference>
<dbReference type="PANTHER" id="PTHR14453">
    <property type="entry name" value="PARP/ZINC FINGER CCCH TYPE DOMAIN CONTAINING PROTEIN"/>
    <property type="match status" value="1"/>
</dbReference>
<evidence type="ECO:0000256" key="3">
    <source>
        <dbReference type="ARBA" id="ARBA00022490"/>
    </source>
</evidence>
<dbReference type="InterPro" id="IPR057049">
    <property type="entry name" value="PARP14_KH_8"/>
</dbReference>
<sequence>MDFLKGAGAAAYKEKSGRVASLSQLSQNMFAQILPQWRKGNTEGDFLPHKRSETDTLPENYSQQISLNHNDLKILQSSESQLWEVLQNKFGCIFTLVSPAQEGNSESLQVFRKMLTPRLELSVWKADLTRHAVDAVVNAANEDLAHGGGLAQALVRAGGTEIQEESLKRVSELGKIPTGGIAITGAGNLPCKCIIHAVGPRWRVTDRQKCVSKLQKAIINILEWVSGTNVIETVAIPALSSGIFQFPLDLCTQIIVETIKSYYQREQPPSNLREIHLVSNEDRTVAAFKTASEVSLGRNELGLWGTQEAGTIVMKKMTLQIVPGLIEVQDTDVIVNSVNPLHDLRSGTVSRSILQAAGIELEQEFRQNMTKTPQDSQLILVTKGFKLSCKYVYHVLWHSHSSMQRKILATAVRTCLEKCLELNVTSISFPALGTGIIGMGKDTVAEIMLNEVLLFATYNLQQLTVKFVIFPNELETYKAFSAEMKKSLGSYPGVPQETREKRENKLKVRSPVINLLGSTQEKVDEAQAWMQKILTLQDSHVIEDKHILYLGKKEHDDLSQLQKTSRVTILEMISPEKAKLEIKGARADLIEAVMNIELMLCEVQEEMARKRERVLWILSGQQTDQQPENQNQMKENTFLKRLKLSTPEIQNQKKQFEDCGFRVLKVEKVDNVLLMATFQRRKKIIEERIHRKPVSHRLFQQVPYQFCKMVCRVGFQRMYSMPCDPKYGVGIYFTKNLRNIAHQVKKESATDKLICVFEAEVLTGSFCQGNELNIVPPPLYPGTIDSHDSVVDKVSSPETFVIFSGTQAMPQYLWTCLQHYVQDYSGQMVPFQRKFSNGSPVD</sequence>
<name>A0A8C3YUS8_9CETA</name>
<evidence type="ECO:0000256" key="10">
    <source>
        <dbReference type="ARBA" id="ARBA00022859"/>
    </source>
</evidence>
<keyword evidence="7" id="KW-0548">Nucleotidyltransferase</keyword>
<dbReference type="Gene3D" id="3.40.220.10">
    <property type="entry name" value="Leucine Aminopeptidase, subunit E, domain 1"/>
    <property type="match status" value="2"/>
</dbReference>
<keyword evidence="6" id="KW-0808">Transferase</keyword>
<feature type="domain" description="Macro" evidence="15">
    <location>
        <begin position="108"/>
        <end position="296"/>
    </location>
</feature>
<dbReference type="GO" id="GO:0006302">
    <property type="term" value="P:double-strand break repair"/>
    <property type="evidence" value="ECO:0007669"/>
    <property type="project" value="Ensembl"/>
</dbReference>
<dbReference type="GO" id="GO:0045087">
    <property type="term" value="P:innate immune response"/>
    <property type="evidence" value="ECO:0007669"/>
    <property type="project" value="UniProtKB-KW"/>
</dbReference>
<dbReference type="GO" id="GO:0003714">
    <property type="term" value="F:transcription corepressor activity"/>
    <property type="evidence" value="ECO:0007669"/>
    <property type="project" value="Ensembl"/>
</dbReference>
<feature type="domain" description="PARP catalytic" evidence="14">
    <location>
        <begin position="624"/>
        <end position="842"/>
    </location>
</feature>
<evidence type="ECO:0000256" key="12">
    <source>
        <dbReference type="ARBA" id="ARBA00023242"/>
    </source>
</evidence>
<dbReference type="SUPFAM" id="SSF52949">
    <property type="entry name" value="Macro domain-like"/>
    <property type="match status" value="2"/>
</dbReference>
<comment type="subcellular location">
    <subcellularLocation>
        <location evidence="2">Cytoplasm</location>
    </subcellularLocation>
    <subcellularLocation>
        <location evidence="1">Nucleus</location>
    </subcellularLocation>
</comment>
<evidence type="ECO:0000256" key="5">
    <source>
        <dbReference type="ARBA" id="ARBA00022676"/>
    </source>
</evidence>
<dbReference type="GO" id="GO:0002230">
    <property type="term" value="P:positive regulation of defense response to virus by host"/>
    <property type="evidence" value="ECO:0007669"/>
    <property type="project" value="Ensembl"/>
</dbReference>
<keyword evidence="8" id="KW-0677">Repeat</keyword>
<dbReference type="InterPro" id="IPR002589">
    <property type="entry name" value="Macro_dom"/>
</dbReference>
<evidence type="ECO:0000256" key="13">
    <source>
        <dbReference type="ARBA" id="ARBA00024347"/>
    </source>
</evidence>
<dbReference type="PANTHER" id="PTHR14453:SF70">
    <property type="entry name" value="PROTEIN MONO-ADP-RIBOSYLTRANSFERASE PARP9"/>
    <property type="match status" value="1"/>
</dbReference>
<dbReference type="GO" id="GO:0060335">
    <property type="term" value="P:positive regulation of type II interferon-mediated signaling pathway"/>
    <property type="evidence" value="ECO:0007669"/>
    <property type="project" value="Ensembl"/>
</dbReference>
<dbReference type="GO" id="GO:0000077">
    <property type="term" value="P:DNA damage checkpoint signaling"/>
    <property type="evidence" value="ECO:0007669"/>
    <property type="project" value="Ensembl"/>
</dbReference>
<dbReference type="GO" id="GO:0010608">
    <property type="term" value="P:post-transcriptional regulation of gene expression"/>
    <property type="evidence" value="ECO:0007669"/>
    <property type="project" value="Ensembl"/>
</dbReference>
<dbReference type="GO" id="GO:0000122">
    <property type="term" value="P:negative regulation of transcription by RNA polymerase II"/>
    <property type="evidence" value="ECO:0007669"/>
    <property type="project" value="Ensembl"/>
</dbReference>
<keyword evidence="11" id="KW-0520">NAD</keyword>
<dbReference type="Gene3D" id="3.90.228.10">
    <property type="match status" value="1"/>
</dbReference>
<proteinExistence type="inferred from homology"/>
<evidence type="ECO:0000256" key="7">
    <source>
        <dbReference type="ARBA" id="ARBA00022695"/>
    </source>
</evidence>
<dbReference type="GO" id="GO:0005739">
    <property type="term" value="C:mitochondrion"/>
    <property type="evidence" value="ECO:0007669"/>
    <property type="project" value="Ensembl"/>
</dbReference>
<dbReference type="GO" id="GO:0044389">
    <property type="term" value="F:ubiquitin-like protein ligase binding"/>
    <property type="evidence" value="ECO:0007669"/>
    <property type="project" value="Ensembl"/>
</dbReference>
<dbReference type="Pfam" id="PF23254">
    <property type="entry name" value="KH_PARP14_8"/>
    <property type="match status" value="1"/>
</dbReference>
<dbReference type="GO" id="GO:0072570">
    <property type="term" value="F:ADP-D-ribose binding"/>
    <property type="evidence" value="ECO:0007669"/>
    <property type="project" value="Ensembl"/>
</dbReference>
<dbReference type="GO" id="GO:0090734">
    <property type="term" value="C:site of DNA damage"/>
    <property type="evidence" value="ECO:0007669"/>
    <property type="project" value="Ensembl"/>
</dbReference>
<dbReference type="GO" id="GO:0005654">
    <property type="term" value="C:nucleoplasm"/>
    <property type="evidence" value="ECO:0007669"/>
    <property type="project" value="Ensembl"/>
</dbReference>
<dbReference type="GO" id="GO:0070212">
    <property type="term" value="P:protein poly-ADP-ribosylation"/>
    <property type="evidence" value="ECO:0007669"/>
    <property type="project" value="TreeGrafter"/>
</dbReference>
<dbReference type="GO" id="GO:0097677">
    <property type="term" value="F:STAT family protein binding"/>
    <property type="evidence" value="ECO:0007669"/>
    <property type="project" value="Ensembl"/>
</dbReference>
<organism evidence="16 17">
    <name type="scientific">Catagonus wagneri</name>
    <name type="common">Chacoan peccary</name>
    <dbReference type="NCBI Taxonomy" id="51154"/>
    <lineage>
        <taxon>Eukaryota</taxon>
        <taxon>Metazoa</taxon>
        <taxon>Chordata</taxon>
        <taxon>Craniata</taxon>
        <taxon>Vertebrata</taxon>
        <taxon>Euteleostomi</taxon>
        <taxon>Mammalia</taxon>
        <taxon>Eutheria</taxon>
        <taxon>Laurasiatheria</taxon>
        <taxon>Artiodactyla</taxon>
        <taxon>Suina</taxon>
        <taxon>Tayassuidae</taxon>
        <taxon>Catagonus</taxon>
    </lineage>
</organism>
<evidence type="ECO:0000313" key="17">
    <source>
        <dbReference type="Proteomes" id="UP000694540"/>
    </source>
</evidence>
<keyword evidence="17" id="KW-1185">Reference proteome</keyword>
<dbReference type="GO" id="GO:0140802">
    <property type="term" value="F:NAD+-protein-C-terminal glycine ADP-ribosyltransferase activity"/>
    <property type="evidence" value="ECO:0007669"/>
    <property type="project" value="Ensembl"/>
</dbReference>
<keyword evidence="9" id="KW-0013">ADP-ribosylation</keyword>
<dbReference type="AlphaFoldDB" id="A0A8C3YUS8"/>
<dbReference type="CDD" id="cd02907">
    <property type="entry name" value="Macro_Af1521_BAL-like"/>
    <property type="match status" value="1"/>
</dbReference>
<dbReference type="Proteomes" id="UP000694540">
    <property type="component" value="Unplaced"/>
</dbReference>
<keyword evidence="10" id="KW-0391">Immunity</keyword>
<dbReference type="InterPro" id="IPR052056">
    <property type="entry name" value="Mono-ARTD/PARP"/>
</dbReference>
<evidence type="ECO:0000256" key="2">
    <source>
        <dbReference type="ARBA" id="ARBA00004496"/>
    </source>
</evidence>
<dbReference type="Ensembl" id="ENSCWAT00000031143.1">
    <property type="protein sequence ID" value="ENSCWAP00000028734.1"/>
    <property type="gene ID" value="ENSCWAG00000021593.1"/>
</dbReference>
<evidence type="ECO:0000313" key="16">
    <source>
        <dbReference type="Ensembl" id="ENSCWAP00000028734.1"/>
    </source>
</evidence>
<dbReference type="InterPro" id="IPR043472">
    <property type="entry name" value="Macro_dom-like"/>
</dbReference>
<dbReference type="CDD" id="cd01439">
    <property type="entry name" value="TCCD_inducible_PARP_like"/>
    <property type="match status" value="1"/>
</dbReference>
<evidence type="ECO:0000256" key="1">
    <source>
        <dbReference type="ARBA" id="ARBA00004123"/>
    </source>
</evidence>
<evidence type="ECO:0000259" key="15">
    <source>
        <dbReference type="PROSITE" id="PS51154"/>
    </source>
</evidence>
<dbReference type="GO" id="GO:0003950">
    <property type="term" value="F:NAD+ poly-ADP-ribosyltransferase activity"/>
    <property type="evidence" value="ECO:0007669"/>
    <property type="project" value="Ensembl"/>
</dbReference>
<dbReference type="GO" id="GO:0016779">
    <property type="term" value="F:nucleotidyltransferase activity"/>
    <property type="evidence" value="ECO:0007669"/>
    <property type="project" value="UniProtKB-KW"/>
</dbReference>
<keyword evidence="4" id="KW-0399">Innate immunity</keyword>
<keyword evidence="12" id="KW-0539">Nucleus</keyword>
<accession>A0A8C3YUS8</accession>
<evidence type="ECO:0000256" key="9">
    <source>
        <dbReference type="ARBA" id="ARBA00022765"/>
    </source>
</evidence>
<dbReference type="GeneTree" id="ENSGT00940000158837"/>
<dbReference type="SUPFAM" id="SSF56399">
    <property type="entry name" value="ADP-ribosylation"/>
    <property type="match status" value="1"/>
</dbReference>
<evidence type="ECO:0000256" key="4">
    <source>
        <dbReference type="ARBA" id="ARBA00022588"/>
    </source>
</evidence>
<dbReference type="Pfam" id="PF01661">
    <property type="entry name" value="Macro"/>
    <property type="match status" value="2"/>
</dbReference>
<keyword evidence="3" id="KW-0963">Cytoplasm</keyword>
<gene>
    <name evidence="16" type="primary">PARP9</name>
</gene>
<dbReference type="GO" id="GO:0010629">
    <property type="term" value="P:negative regulation of gene expression"/>
    <property type="evidence" value="ECO:0007669"/>
    <property type="project" value="Ensembl"/>
</dbReference>
<reference evidence="16" key="2">
    <citation type="submission" date="2025-09" db="UniProtKB">
        <authorList>
            <consortium name="Ensembl"/>
        </authorList>
    </citation>
    <scope>IDENTIFICATION</scope>
</reference>
<dbReference type="InterPro" id="IPR012317">
    <property type="entry name" value="Poly(ADP-ribose)pol_cat_dom"/>
</dbReference>